<dbReference type="CDD" id="cd06576">
    <property type="entry name" value="PASTA_Pbp2x-like_1"/>
    <property type="match status" value="1"/>
</dbReference>
<dbReference type="AlphaFoldDB" id="A0A1G6CFT5"/>
<reference evidence="17 18" key="1">
    <citation type="submission" date="2016-10" db="EMBL/GenBank/DDBJ databases">
        <authorList>
            <person name="de Groot N.N."/>
        </authorList>
    </citation>
    <scope>NUCLEOTIDE SEQUENCE [LARGE SCALE GENOMIC DNA]</scope>
    <source>
        <strain evidence="17 18">A-4</strain>
    </source>
</reference>
<evidence type="ECO:0000256" key="12">
    <source>
        <dbReference type="ARBA" id="ARBA00023306"/>
    </source>
</evidence>
<dbReference type="InterPro" id="IPR012338">
    <property type="entry name" value="Beta-lactam/transpept-like"/>
</dbReference>
<dbReference type="SUPFAM" id="SSF56519">
    <property type="entry name" value="Penicillin binding protein dimerisation domain"/>
    <property type="match status" value="1"/>
</dbReference>
<evidence type="ECO:0000256" key="15">
    <source>
        <dbReference type="SAM" id="Phobius"/>
    </source>
</evidence>
<keyword evidence="10 15" id="KW-0472">Membrane</keyword>
<keyword evidence="6" id="KW-0677">Repeat</keyword>
<dbReference type="InterPro" id="IPR050515">
    <property type="entry name" value="Beta-lactam/transpept"/>
</dbReference>
<dbReference type="GO" id="GO:0009252">
    <property type="term" value="P:peptidoglycan biosynthetic process"/>
    <property type="evidence" value="ECO:0007669"/>
    <property type="project" value="UniProtKB-KW"/>
</dbReference>
<evidence type="ECO:0000256" key="5">
    <source>
        <dbReference type="ARBA" id="ARBA00022692"/>
    </source>
</evidence>
<evidence type="ECO:0000256" key="1">
    <source>
        <dbReference type="ARBA" id="ARBA00004162"/>
    </source>
</evidence>
<evidence type="ECO:0000256" key="11">
    <source>
        <dbReference type="ARBA" id="ARBA00023251"/>
    </source>
</evidence>
<dbReference type="InterPro" id="IPR001460">
    <property type="entry name" value="PCN-bd_Tpept"/>
</dbReference>
<keyword evidence="7" id="KW-0133">Cell shape</keyword>
<dbReference type="GO" id="GO:0008658">
    <property type="term" value="F:penicillin binding"/>
    <property type="evidence" value="ECO:0007669"/>
    <property type="project" value="InterPro"/>
</dbReference>
<dbReference type="GO" id="GO:0008360">
    <property type="term" value="P:regulation of cell shape"/>
    <property type="evidence" value="ECO:0007669"/>
    <property type="project" value="UniProtKB-KW"/>
</dbReference>
<keyword evidence="8" id="KW-0573">Peptidoglycan synthesis</keyword>
<dbReference type="eggNOG" id="COG0768">
    <property type="taxonomic scope" value="Bacteria"/>
</dbReference>
<comment type="function">
    <text evidence="14">A transpeptidase that forms peptide cross-links between adjacent glycan strands in cell wall peptidoglycan (PG). Part of the divisome machinery that synthesizes the septal cross wall. Beta-lactams inactivate the PBPs by acylating an essential serine residue in the active site of these proteins.</text>
</comment>
<organism evidence="17 18">
    <name type="scientific">Streptococcus henryi</name>
    <dbReference type="NCBI Taxonomy" id="439219"/>
    <lineage>
        <taxon>Bacteria</taxon>
        <taxon>Bacillati</taxon>
        <taxon>Bacillota</taxon>
        <taxon>Bacilli</taxon>
        <taxon>Lactobacillales</taxon>
        <taxon>Streptococcaceae</taxon>
        <taxon>Streptococcus</taxon>
    </lineage>
</organism>
<keyword evidence="11" id="KW-0046">Antibiotic resistance</keyword>
<dbReference type="Pfam" id="PF00905">
    <property type="entry name" value="Transpeptidase"/>
    <property type="match status" value="1"/>
</dbReference>
<dbReference type="EMBL" id="FMXP01000021">
    <property type="protein sequence ID" value="SDB31784.1"/>
    <property type="molecule type" value="Genomic_DNA"/>
</dbReference>
<dbReference type="Gene3D" id="3.90.1310.10">
    <property type="entry name" value="Penicillin-binding protein 2a (Domain 2)"/>
    <property type="match status" value="1"/>
</dbReference>
<keyword evidence="4" id="KW-0132">Cell division</keyword>
<evidence type="ECO:0000256" key="4">
    <source>
        <dbReference type="ARBA" id="ARBA00022618"/>
    </source>
</evidence>
<dbReference type="Gene3D" id="2.20.70.70">
    <property type="match status" value="2"/>
</dbReference>
<dbReference type="InterPro" id="IPR036138">
    <property type="entry name" value="PBP_dimer_sf"/>
</dbReference>
<evidence type="ECO:0000259" key="16">
    <source>
        <dbReference type="PROSITE" id="PS51178"/>
    </source>
</evidence>
<evidence type="ECO:0000256" key="3">
    <source>
        <dbReference type="ARBA" id="ARBA00022475"/>
    </source>
</evidence>
<evidence type="ECO:0000256" key="8">
    <source>
        <dbReference type="ARBA" id="ARBA00022984"/>
    </source>
</evidence>
<evidence type="ECO:0000256" key="7">
    <source>
        <dbReference type="ARBA" id="ARBA00022960"/>
    </source>
</evidence>
<keyword evidence="3" id="KW-1003">Cell membrane</keyword>
<dbReference type="Pfam" id="PF03717">
    <property type="entry name" value="PBP_dimer"/>
    <property type="match status" value="1"/>
</dbReference>
<dbReference type="InterPro" id="IPR053467">
    <property type="entry name" value="PbpX"/>
</dbReference>
<dbReference type="RefSeq" id="WP_074486281.1">
    <property type="nucleotide sequence ID" value="NZ_FMXP01000021.1"/>
</dbReference>
<evidence type="ECO:0000256" key="14">
    <source>
        <dbReference type="ARBA" id="ARBA00055980"/>
    </source>
</evidence>
<dbReference type="SMART" id="SM00740">
    <property type="entry name" value="PASTA"/>
    <property type="match status" value="1"/>
</dbReference>
<dbReference type="PANTHER" id="PTHR30627:SF26">
    <property type="entry name" value="PENICILLIN-BINDING PROTEIN 2B"/>
    <property type="match status" value="1"/>
</dbReference>
<dbReference type="SUPFAM" id="SSF56601">
    <property type="entry name" value="beta-lactamase/transpeptidase-like"/>
    <property type="match status" value="1"/>
</dbReference>
<dbReference type="CDD" id="cd06575">
    <property type="entry name" value="PASTA_Pbp2x-like_2"/>
    <property type="match status" value="1"/>
</dbReference>
<keyword evidence="12" id="KW-0131">Cell cycle</keyword>
<proteinExistence type="inferred from homology"/>
<dbReference type="SUPFAM" id="SSF54184">
    <property type="entry name" value="Penicillin-binding protein 2x (pbp-2x), c-terminal domain"/>
    <property type="match status" value="2"/>
</dbReference>
<dbReference type="PROSITE" id="PS51178">
    <property type="entry name" value="PASTA"/>
    <property type="match status" value="1"/>
</dbReference>
<dbReference type="Pfam" id="PF03793">
    <property type="entry name" value="PASTA"/>
    <property type="match status" value="2"/>
</dbReference>
<dbReference type="InterPro" id="IPR005543">
    <property type="entry name" value="PASTA_dom"/>
</dbReference>
<keyword evidence="9 15" id="KW-1133">Transmembrane helix</keyword>
<evidence type="ECO:0000256" key="6">
    <source>
        <dbReference type="ARBA" id="ARBA00022737"/>
    </source>
</evidence>
<dbReference type="GO" id="GO:0071555">
    <property type="term" value="P:cell wall organization"/>
    <property type="evidence" value="ECO:0007669"/>
    <property type="project" value="UniProtKB-KW"/>
</dbReference>
<keyword evidence="5 15" id="KW-0812">Transmembrane</keyword>
<sequence>MKIFKRWVNVFLNYVIKDRKSPTKNRERVGQNLMLLAVFMFFVFMINFIIIIGTDSKFGVNLSKGAKNVYQATVTVQAKRGTIYDRDGNPIAEDSTTYSVYAIVSKSYKTVSGKKLYVQSSQFDKVAEIFNEQLGMEKDYVLKQLKTKDVFQVSFGTLGSGISYSTMSAIEAAMEEAEIEGIAFTTSPGRMYKNGTFASQFIGFAQLQEDDEGNKLLVGKTGLEASLDSILSGQDGQVTYEKDKNGNILLGTETTVTEAINGQDVYTTLSEPLQTYLETQMDVFQSKANGVFAGATVVNAKTGEILATTQRPTYNPETLEGYNLENLNNSWNTLLHQAGYEPGSTMKVMTLASAIDAGVFNASEGVSTVDGITVVDTTINDWNVNEGETGGYMTMAQGFAFSSNVAMTTLEQKMGADKWLNYLSSKFRFGYPTRFGLGGEAAGILTDDNEVTTAMTSFGQGINVTQIQMLRAFTAISNDGKMLEPQFISKLVDTNSGTSRVSTPEIVGNPVSEEAASQTRDYMVTVGTDPQYGTLYSRLYGPVIQVGNYSVAVKSGTAQIAAEDGSGYLDSSGNNNLYSVVAMVPSGDPSFIMYVTLQQPKDFQVLYWRDVVNPVLEYAMQIEESLTAPALAVGEEETSYIMPDFLGKGPGETAAVLRQNLVHPIVLGTGSKIVKISKKEGSNVASGEQVLILSNTLKEVPDMYGWTNKTVERFSKWTGITINYKGAESGTVIKQSVDVGKDIEDVKKITITLGD</sequence>
<dbReference type="FunFam" id="3.40.710.10:FF:000095">
    <property type="entry name" value="Penicillin-binding protein 2x"/>
    <property type="match status" value="1"/>
</dbReference>
<gene>
    <name evidence="17" type="ORF">SAMN02910293_01584</name>
</gene>
<keyword evidence="18" id="KW-1185">Reference proteome</keyword>
<evidence type="ECO:0000256" key="2">
    <source>
        <dbReference type="ARBA" id="ARBA00007171"/>
    </source>
</evidence>
<feature type="domain" description="PASTA" evidence="16">
    <location>
        <begin position="694"/>
        <end position="755"/>
    </location>
</feature>
<keyword evidence="13" id="KW-0961">Cell wall biogenesis/degradation</keyword>
<protein>
    <submittedName>
        <fullName evidence="17">Penicillin-binding protein 2X</fullName>
    </submittedName>
</protein>
<dbReference type="STRING" id="439219.SAMN02910293_01584"/>
<dbReference type="GO" id="GO:0005886">
    <property type="term" value="C:plasma membrane"/>
    <property type="evidence" value="ECO:0007669"/>
    <property type="project" value="UniProtKB-SubCell"/>
</dbReference>
<feature type="transmembrane region" description="Helical" evidence="15">
    <location>
        <begin position="33"/>
        <end position="53"/>
    </location>
</feature>
<evidence type="ECO:0000313" key="18">
    <source>
        <dbReference type="Proteomes" id="UP000182508"/>
    </source>
</evidence>
<dbReference type="Proteomes" id="UP000182508">
    <property type="component" value="Unassembled WGS sequence"/>
</dbReference>
<dbReference type="GO" id="GO:0051301">
    <property type="term" value="P:cell division"/>
    <property type="evidence" value="ECO:0007669"/>
    <property type="project" value="UniProtKB-KW"/>
</dbReference>
<dbReference type="NCBIfam" id="NF038271">
    <property type="entry name" value="strep_PBP2X"/>
    <property type="match status" value="1"/>
</dbReference>
<dbReference type="PANTHER" id="PTHR30627">
    <property type="entry name" value="PEPTIDOGLYCAN D,D-TRANSPEPTIDASE"/>
    <property type="match status" value="1"/>
</dbReference>
<evidence type="ECO:0000313" key="17">
    <source>
        <dbReference type="EMBL" id="SDB31784.1"/>
    </source>
</evidence>
<dbReference type="Gene3D" id="3.40.710.10">
    <property type="entry name" value="DD-peptidase/beta-lactamase superfamily"/>
    <property type="match status" value="1"/>
</dbReference>
<evidence type="ECO:0000256" key="9">
    <source>
        <dbReference type="ARBA" id="ARBA00022989"/>
    </source>
</evidence>
<comment type="subcellular location">
    <subcellularLocation>
        <location evidence="1">Cell membrane</location>
        <topology evidence="1">Single-pass membrane protein</topology>
    </subcellularLocation>
</comment>
<dbReference type="Gene3D" id="3.30.70.2110">
    <property type="match status" value="1"/>
</dbReference>
<evidence type="ECO:0000256" key="13">
    <source>
        <dbReference type="ARBA" id="ARBA00023316"/>
    </source>
</evidence>
<accession>A0A1G6CFT5</accession>
<name>A0A1G6CFT5_9STRE</name>
<dbReference type="InterPro" id="IPR005311">
    <property type="entry name" value="PBP_dimer"/>
</dbReference>
<evidence type="ECO:0000256" key="10">
    <source>
        <dbReference type="ARBA" id="ARBA00023136"/>
    </source>
</evidence>
<dbReference type="GO" id="GO:0046677">
    <property type="term" value="P:response to antibiotic"/>
    <property type="evidence" value="ECO:0007669"/>
    <property type="project" value="UniProtKB-KW"/>
</dbReference>
<comment type="similarity">
    <text evidence="2">Belongs to the transpeptidase family.</text>
</comment>